<evidence type="ECO:0000313" key="2">
    <source>
        <dbReference type="EMBL" id="KOX81115.1"/>
    </source>
</evidence>
<feature type="compositionally biased region" description="Basic and acidic residues" evidence="1">
    <location>
        <begin position="629"/>
        <end position="640"/>
    </location>
</feature>
<proteinExistence type="predicted"/>
<feature type="region of interest" description="Disordered" evidence="1">
    <location>
        <begin position="611"/>
        <end position="640"/>
    </location>
</feature>
<protein>
    <submittedName>
        <fullName evidence="2">Uncharacterized protein</fullName>
    </submittedName>
</protein>
<organism evidence="2 3">
    <name type="scientific">Melipona quadrifasciata</name>
    <dbReference type="NCBI Taxonomy" id="166423"/>
    <lineage>
        <taxon>Eukaryota</taxon>
        <taxon>Metazoa</taxon>
        <taxon>Ecdysozoa</taxon>
        <taxon>Arthropoda</taxon>
        <taxon>Hexapoda</taxon>
        <taxon>Insecta</taxon>
        <taxon>Pterygota</taxon>
        <taxon>Neoptera</taxon>
        <taxon>Endopterygota</taxon>
        <taxon>Hymenoptera</taxon>
        <taxon>Apocrita</taxon>
        <taxon>Aculeata</taxon>
        <taxon>Apoidea</taxon>
        <taxon>Anthophila</taxon>
        <taxon>Apidae</taxon>
        <taxon>Melipona</taxon>
    </lineage>
</organism>
<dbReference type="OrthoDB" id="6783237at2759"/>
<dbReference type="Proteomes" id="UP000053105">
    <property type="component" value="Unassembled WGS sequence"/>
</dbReference>
<sequence>MIEIMSLSPPSTCEMAPMIRCAAMMLSVDHDNYSRDPIIYRFIRNPSSVMAVRTVIQPKPSFNFDRYLMSATTVDIFTSLYDLHLTSELFSYNDIDINWTAVPVFNGMIDKSCLIPYIASFMTSDIWSGTVNHLIQTVRPSPDELLVYNETLMPYNNNIPVSNFGALWKAYWTTGNEKKIKEDTYSAFLEIRNQLEVGPAYSLSVSMVNHSSTAFGCWSTDTKPLDKNGCVKPELFTTIDKDKMLARRRTMAYNFSHLTPLHNTTIGLTKVHYIMLPEGYLSVTWKDTSCHYPTYNISTMSSVWRIGTAMGMVLTNYNLVGLMHFGNMTSWIHILSCAHSFNTSALLALNEISPRDWCGLDNRYNTHCNYAISEIKDSLYMEMIMHDIPKWDVDIISEYYGVKAYDNVNWLTHSPVPYHCTYQWVTKLGLLSGVAPYGVHFFSYDDFETLALSLEEENGFHKTVAVSTIDMHRYFPQMLVREPNSGFKYVMQWVDQVSYYSNVTSKIFYAKSFFDYYESMTACINVQVIGYSYDLNAWEVFKSNYMIADPIIYLPRCSTIQWLNLPLIDTLWIEAKNYLFKPVLTSFLTEGVSGALIAESAAVANQLVTDLSPTPEDEEQGQKIVKTAETADKQVADSPE</sequence>
<accession>A0A0M9ABF9</accession>
<evidence type="ECO:0000313" key="3">
    <source>
        <dbReference type="Proteomes" id="UP000053105"/>
    </source>
</evidence>
<name>A0A0M9ABF9_9HYME</name>
<reference evidence="2 3" key="1">
    <citation type="submission" date="2015-07" db="EMBL/GenBank/DDBJ databases">
        <title>The genome of Melipona quadrifasciata.</title>
        <authorList>
            <person name="Pan H."/>
            <person name="Kapheim K."/>
        </authorList>
    </citation>
    <scope>NUCLEOTIDE SEQUENCE [LARGE SCALE GENOMIC DNA]</scope>
    <source>
        <strain evidence="2">0111107301</strain>
        <tissue evidence="2">Whole body</tissue>
    </source>
</reference>
<dbReference type="AlphaFoldDB" id="A0A0M9ABF9"/>
<evidence type="ECO:0000256" key="1">
    <source>
        <dbReference type="SAM" id="MobiDB-lite"/>
    </source>
</evidence>
<dbReference type="EMBL" id="KQ435692">
    <property type="protein sequence ID" value="KOX81115.1"/>
    <property type="molecule type" value="Genomic_DNA"/>
</dbReference>
<gene>
    <name evidence="2" type="ORF">WN51_10040</name>
</gene>
<keyword evidence="3" id="KW-1185">Reference proteome</keyword>